<proteinExistence type="predicted"/>
<accession>A0A2I0UJY4</accession>
<evidence type="ECO:0000313" key="1">
    <source>
        <dbReference type="EMBL" id="PKU46355.1"/>
    </source>
</evidence>
<keyword evidence="2" id="KW-1185">Reference proteome</keyword>
<protein>
    <recommendedName>
        <fullName evidence="3">Rna-directed dna polymerase from mobile element jockey-like</fullName>
    </recommendedName>
</protein>
<dbReference type="Proteomes" id="UP000233556">
    <property type="component" value="Unassembled WGS sequence"/>
</dbReference>
<evidence type="ECO:0008006" key="3">
    <source>
        <dbReference type="Google" id="ProtNLM"/>
    </source>
</evidence>
<dbReference type="PANTHER" id="PTHR33395">
    <property type="entry name" value="TRANSCRIPTASE, PUTATIVE-RELATED-RELATED"/>
    <property type="match status" value="1"/>
</dbReference>
<reference evidence="2" key="1">
    <citation type="submission" date="2017-11" db="EMBL/GenBank/DDBJ databases">
        <authorList>
            <person name="Lima N.C."/>
            <person name="Parody-Merino A.M."/>
            <person name="Battley P.F."/>
            <person name="Fidler A.E."/>
            <person name="Prosdocimi F."/>
        </authorList>
    </citation>
    <scope>NUCLEOTIDE SEQUENCE [LARGE SCALE GENOMIC DNA]</scope>
</reference>
<dbReference type="OrthoDB" id="416454at2759"/>
<name>A0A2I0UJY4_LIMLA</name>
<dbReference type="GO" id="GO:0031012">
    <property type="term" value="C:extracellular matrix"/>
    <property type="evidence" value="ECO:0007669"/>
    <property type="project" value="TreeGrafter"/>
</dbReference>
<dbReference type="EMBL" id="KZ505714">
    <property type="protein sequence ID" value="PKU46355.1"/>
    <property type="molecule type" value="Genomic_DNA"/>
</dbReference>
<dbReference type="PANTHER" id="PTHR33395:SF22">
    <property type="entry name" value="REVERSE TRANSCRIPTASE DOMAIN-CONTAINING PROTEIN"/>
    <property type="match status" value="1"/>
</dbReference>
<gene>
    <name evidence="1" type="ORF">llap_3333</name>
</gene>
<sequence length="153" mass="17544">MASVFEGENRGYENEELPTVEEDQVQDHLSNLKTHKSIRLDEIHPWVLGELADEVAKPLAIIFAKWQSGEVPAGWRRGNVTLIIKKGKKEDLRNYRPVSLTSVPGKMMEQILLECLLRHMENKEVIGDIQHGFTKRKSCLTNLVAFWCYSIGR</sequence>
<dbReference type="GO" id="GO:0007508">
    <property type="term" value="P:larval heart development"/>
    <property type="evidence" value="ECO:0007669"/>
    <property type="project" value="TreeGrafter"/>
</dbReference>
<dbReference type="GO" id="GO:0061343">
    <property type="term" value="P:cell adhesion involved in heart morphogenesis"/>
    <property type="evidence" value="ECO:0007669"/>
    <property type="project" value="TreeGrafter"/>
</dbReference>
<dbReference type="AlphaFoldDB" id="A0A2I0UJY4"/>
<evidence type="ECO:0000313" key="2">
    <source>
        <dbReference type="Proteomes" id="UP000233556"/>
    </source>
</evidence>
<reference evidence="2" key="2">
    <citation type="submission" date="2017-12" db="EMBL/GenBank/DDBJ databases">
        <title>Genome sequence of the Bar-tailed Godwit (Limosa lapponica baueri).</title>
        <authorList>
            <person name="Lima N.C.B."/>
            <person name="Parody-Merino A.M."/>
            <person name="Battley P.F."/>
            <person name="Fidler A.E."/>
            <person name="Prosdocimi F."/>
        </authorList>
    </citation>
    <scope>NUCLEOTIDE SEQUENCE [LARGE SCALE GENOMIC DNA]</scope>
</reference>
<organism evidence="1 2">
    <name type="scientific">Limosa lapponica baueri</name>
    <dbReference type="NCBI Taxonomy" id="1758121"/>
    <lineage>
        <taxon>Eukaryota</taxon>
        <taxon>Metazoa</taxon>
        <taxon>Chordata</taxon>
        <taxon>Craniata</taxon>
        <taxon>Vertebrata</taxon>
        <taxon>Euteleostomi</taxon>
        <taxon>Archelosauria</taxon>
        <taxon>Archosauria</taxon>
        <taxon>Dinosauria</taxon>
        <taxon>Saurischia</taxon>
        <taxon>Theropoda</taxon>
        <taxon>Coelurosauria</taxon>
        <taxon>Aves</taxon>
        <taxon>Neognathae</taxon>
        <taxon>Neoaves</taxon>
        <taxon>Charadriiformes</taxon>
        <taxon>Scolopacidae</taxon>
        <taxon>Limosa</taxon>
    </lineage>
</organism>